<accession>A0A2T0RPD1</accession>
<feature type="signal peptide" evidence="1">
    <location>
        <begin position="1"/>
        <end position="23"/>
    </location>
</feature>
<dbReference type="OrthoDB" id="9899288at2"/>
<dbReference type="AlphaFoldDB" id="A0A2T0RPD1"/>
<reference evidence="2 3" key="1">
    <citation type="submission" date="2018-03" db="EMBL/GenBank/DDBJ databases">
        <title>Genomic Encyclopedia of Archaeal and Bacterial Type Strains, Phase II (KMG-II): from individual species to whole genera.</title>
        <authorList>
            <person name="Goeker M."/>
        </authorList>
    </citation>
    <scope>NUCLEOTIDE SEQUENCE [LARGE SCALE GENOMIC DNA]</scope>
    <source>
        <strain evidence="2 3">DSM 29328</strain>
    </source>
</reference>
<name>A0A2T0RPD1_9RHOB</name>
<evidence type="ECO:0008006" key="4">
    <source>
        <dbReference type="Google" id="ProtNLM"/>
    </source>
</evidence>
<keyword evidence="1" id="KW-0732">Signal</keyword>
<proteinExistence type="predicted"/>
<gene>
    <name evidence="2" type="ORF">CLV78_10549</name>
</gene>
<dbReference type="EMBL" id="PVTD01000005">
    <property type="protein sequence ID" value="PRY22997.1"/>
    <property type="molecule type" value="Genomic_DNA"/>
</dbReference>
<evidence type="ECO:0000256" key="1">
    <source>
        <dbReference type="SAM" id="SignalP"/>
    </source>
</evidence>
<sequence length="120" mass="13376">MSLRVLFPSIFLSIAAASLPAQSQNMAPELFLDGKDCDQILEWASRPADVLKPELDEMLGSDMAGMLNGSMGKQVARAIERQELSDNWFARPCTFTDEQLSQMAPLREAYIQHIQGMITE</sequence>
<dbReference type="Proteomes" id="UP000239480">
    <property type="component" value="Unassembled WGS sequence"/>
</dbReference>
<evidence type="ECO:0000313" key="2">
    <source>
        <dbReference type="EMBL" id="PRY22997.1"/>
    </source>
</evidence>
<comment type="caution">
    <text evidence="2">The sequence shown here is derived from an EMBL/GenBank/DDBJ whole genome shotgun (WGS) entry which is preliminary data.</text>
</comment>
<organism evidence="2 3">
    <name type="scientific">Aliiruegeria haliotis</name>
    <dbReference type="NCBI Taxonomy" id="1280846"/>
    <lineage>
        <taxon>Bacteria</taxon>
        <taxon>Pseudomonadati</taxon>
        <taxon>Pseudomonadota</taxon>
        <taxon>Alphaproteobacteria</taxon>
        <taxon>Rhodobacterales</taxon>
        <taxon>Roseobacteraceae</taxon>
        <taxon>Aliiruegeria</taxon>
    </lineage>
</organism>
<keyword evidence="3" id="KW-1185">Reference proteome</keyword>
<protein>
    <recommendedName>
        <fullName evidence="4">HdeA/HdeB family protein</fullName>
    </recommendedName>
</protein>
<evidence type="ECO:0000313" key="3">
    <source>
        <dbReference type="Proteomes" id="UP000239480"/>
    </source>
</evidence>
<dbReference type="RefSeq" id="WP_106205317.1">
    <property type="nucleotide sequence ID" value="NZ_PVTD01000005.1"/>
</dbReference>
<feature type="chain" id="PRO_5015737098" description="HdeA/HdeB family protein" evidence="1">
    <location>
        <begin position="24"/>
        <end position="120"/>
    </location>
</feature>